<dbReference type="GO" id="GO:0006935">
    <property type="term" value="P:chemotaxis"/>
    <property type="evidence" value="ECO:0007669"/>
    <property type="project" value="UniProtKB-UniRule"/>
</dbReference>
<keyword evidence="1 3" id="KW-0145">Chemotaxis</keyword>
<dbReference type="CDD" id="cd16352">
    <property type="entry name" value="CheD"/>
    <property type="match status" value="1"/>
</dbReference>
<proteinExistence type="inferred from homology"/>
<dbReference type="PANTHER" id="PTHR35147:SF2">
    <property type="entry name" value="CHEMORECEPTOR GLUTAMINE DEAMIDASE CHED-RELATED"/>
    <property type="match status" value="1"/>
</dbReference>
<evidence type="ECO:0000313" key="6">
    <source>
        <dbReference type="Proteomes" id="UP000058012"/>
    </source>
</evidence>
<dbReference type="STRING" id="1117702.AQZ52_05575"/>
<dbReference type="AlphaFoldDB" id="A0A117UXK4"/>
<protein>
    <recommendedName>
        <fullName evidence="3">Probable chemoreceptor glutamine deamidase CheD</fullName>
        <ecNumber evidence="3">3.5.1.44</ecNumber>
    </recommendedName>
</protein>
<evidence type="ECO:0000256" key="1">
    <source>
        <dbReference type="ARBA" id="ARBA00022500"/>
    </source>
</evidence>
<dbReference type="InterPro" id="IPR005659">
    <property type="entry name" value="Chemorcpt_Glu_NH3ase_CheD"/>
</dbReference>
<keyword evidence="6" id="KW-1185">Reference proteome</keyword>
<dbReference type="Gene3D" id="3.30.1330.200">
    <property type="match status" value="1"/>
</dbReference>
<evidence type="ECO:0000256" key="3">
    <source>
        <dbReference type="HAMAP-Rule" id="MF_01440"/>
    </source>
</evidence>
<dbReference type="OrthoDB" id="9807202at2"/>
<evidence type="ECO:0000313" key="5">
    <source>
        <dbReference type="EMBL" id="KUR72700.1"/>
    </source>
</evidence>
<feature type="compositionally biased region" description="Basic and acidic residues" evidence="4">
    <location>
        <begin position="176"/>
        <end position="187"/>
    </location>
</feature>
<comment type="similarity">
    <text evidence="3">Belongs to the CheD family.</text>
</comment>
<dbReference type="InterPro" id="IPR011324">
    <property type="entry name" value="Cytotoxic_necrot_fac-like_cat"/>
</dbReference>
<reference evidence="5 6" key="1">
    <citation type="submission" date="2015-10" db="EMBL/GenBank/DDBJ databases">
        <title>Draft genome sequence of Novosphingobium fuchskuhlense DSM 25065 isolated from a surface water sample of the southwest basin of Lake Grosse Fuchskuhle.</title>
        <authorList>
            <person name="Ruckert C."/>
            <person name="Winkler A."/>
            <person name="Glaeser J."/>
            <person name="Grossart H.-P."/>
            <person name="Kalinowski J."/>
            <person name="Glaeser S."/>
        </authorList>
    </citation>
    <scope>NUCLEOTIDE SEQUENCE [LARGE SCALE GENOMIC DNA]</scope>
    <source>
        <strain evidence="5 6">FNE08-7</strain>
    </source>
</reference>
<sequence length="187" mass="20548">MFERRIPGSLERPIERVTVMQGQALVSSEAHIEFSTVLGSCVASCLYDPEARVGGMNHFLLAEPPSGLSATTAVDEHYGVYLMELLVNQMLGMGARKARLRAHLYGGANVNRNMMRIGTANAEFAQGFLQREGIVVMREDLGGTNARRVDFRPASGQIRCRTVEDRLAPPVNPTTRPERASGDVELF</sequence>
<feature type="region of interest" description="Disordered" evidence="4">
    <location>
        <begin position="167"/>
        <end position="187"/>
    </location>
</feature>
<keyword evidence="2 3" id="KW-0378">Hydrolase</keyword>
<accession>A0A117UXK4</accession>
<evidence type="ECO:0000256" key="4">
    <source>
        <dbReference type="SAM" id="MobiDB-lite"/>
    </source>
</evidence>
<comment type="caution">
    <text evidence="5">The sequence shown here is derived from an EMBL/GenBank/DDBJ whole genome shotgun (WGS) entry which is preliminary data.</text>
</comment>
<evidence type="ECO:0000256" key="2">
    <source>
        <dbReference type="ARBA" id="ARBA00022801"/>
    </source>
</evidence>
<dbReference type="EMBL" id="LLZS01000003">
    <property type="protein sequence ID" value="KUR72700.1"/>
    <property type="molecule type" value="Genomic_DNA"/>
</dbReference>
<dbReference type="Pfam" id="PF03975">
    <property type="entry name" value="CheD"/>
    <property type="match status" value="1"/>
</dbReference>
<comment type="catalytic activity">
    <reaction evidence="3">
        <text>L-glutaminyl-[protein] + H2O = L-glutamyl-[protein] + NH4(+)</text>
        <dbReference type="Rhea" id="RHEA:16441"/>
        <dbReference type="Rhea" id="RHEA-COMP:10207"/>
        <dbReference type="Rhea" id="RHEA-COMP:10208"/>
        <dbReference type="ChEBI" id="CHEBI:15377"/>
        <dbReference type="ChEBI" id="CHEBI:28938"/>
        <dbReference type="ChEBI" id="CHEBI:29973"/>
        <dbReference type="ChEBI" id="CHEBI:30011"/>
        <dbReference type="EC" id="3.5.1.44"/>
    </reaction>
</comment>
<dbReference type="InterPro" id="IPR038592">
    <property type="entry name" value="CheD-like_sf"/>
</dbReference>
<dbReference type="Proteomes" id="UP000058012">
    <property type="component" value="Unassembled WGS sequence"/>
</dbReference>
<name>A0A117UXK4_9SPHN</name>
<comment type="function">
    <text evidence="3">Probably deamidates glutamine residues to glutamate on methyl-accepting chemotaxis receptors (MCPs), playing an important role in chemotaxis.</text>
</comment>
<organism evidence="5 6">
    <name type="scientific">Novosphingobium fuchskuhlense</name>
    <dbReference type="NCBI Taxonomy" id="1117702"/>
    <lineage>
        <taxon>Bacteria</taxon>
        <taxon>Pseudomonadati</taxon>
        <taxon>Pseudomonadota</taxon>
        <taxon>Alphaproteobacteria</taxon>
        <taxon>Sphingomonadales</taxon>
        <taxon>Sphingomonadaceae</taxon>
        <taxon>Novosphingobium</taxon>
    </lineage>
</organism>
<gene>
    <name evidence="3" type="primary">cheD</name>
    <name evidence="5" type="ORF">AQZ52_05575</name>
</gene>
<dbReference type="SUPFAM" id="SSF64438">
    <property type="entry name" value="CNF1/YfiH-like putative cysteine hydrolases"/>
    <property type="match status" value="1"/>
</dbReference>
<dbReference type="PANTHER" id="PTHR35147">
    <property type="entry name" value="CHEMORECEPTOR GLUTAMINE DEAMIDASE CHED-RELATED"/>
    <property type="match status" value="1"/>
</dbReference>
<dbReference type="EC" id="3.5.1.44" evidence="3"/>
<dbReference type="RefSeq" id="WP_067907119.1">
    <property type="nucleotide sequence ID" value="NZ_KQ954244.1"/>
</dbReference>
<dbReference type="HAMAP" id="MF_01440">
    <property type="entry name" value="CheD"/>
    <property type="match status" value="1"/>
</dbReference>
<dbReference type="GO" id="GO:0050568">
    <property type="term" value="F:protein-glutamine glutaminase activity"/>
    <property type="evidence" value="ECO:0007669"/>
    <property type="project" value="UniProtKB-UniRule"/>
</dbReference>